<dbReference type="Gene3D" id="1.10.260.40">
    <property type="entry name" value="lambda repressor-like DNA-binding domains"/>
    <property type="match status" value="1"/>
</dbReference>
<sequence length="315" mass="35934">MNYGATFKRLREDKGLKIVDLEQPSISRSLIGKFEKGQTRISADRLDKLLSDMGVSHDEFLFLGGETNNNYIYMLLREMGVQSGKPQEKKQLEAMILKATNDMRQGRGGISARFIRDFGLMIQGALAEEGNLQIYDIDIVKKHVKPAVNFLKQAETWGQIELDIFTLFYFGMSPSDLLILSRLAIKRAKFYTQLRTEKKRLVDIAYTAFNGLLFVDLKGAAEMLTLSEQILSNADQFILDWTGERIRLKFGKGLLMMMQGSVEEGYQLAYSVLTVYEITDQKDKVKYSKEVIEKTRDAVLSGETQKIPRTYSMLL</sequence>
<dbReference type="EMBL" id="OKQU01000002">
    <property type="protein sequence ID" value="SPE09406.1"/>
    <property type="molecule type" value="Genomic_DNA"/>
</dbReference>
<evidence type="ECO:0000313" key="4">
    <source>
        <dbReference type="Proteomes" id="UP000237923"/>
    </source>
</evidence>
<proteinExistence type="predicted"/>
<name>A0A2N9KEY4_9LACO</name>
<dbReference type="Pfam" id="PF01381">
    <property type="entry name" value="HTH_3"/>
    <property type="match status" value="1"/>
</dbReference>
<evidence type="ECO:0000313" key="3">
    <source>
        <dbReference type="EMBL" id="SPE09406.1"/>
    </source>
</evidence>
<dbReference type="PROSITE" id="PS50943">
    <property type="entry name" value="HTH_CROC1"/>
    <property type="match status" value="1"/>
</dbReference>
<dbReference type="Proteomes" id="UP000237923">
    <property type="component" value="Unassembled WGS sequence"/>
</dbReference>
<feature type="domain" description="HTH cro/C1-type" evidence="1">
    <location>
        <begin position="7"/>
        <end position="60"/>
    </location>
</feature>
<dbReference type="SUPFAM" id="SSF47413">
    <property type="entry name" value="lambda repressor-like DNA-binding domains"/>
    <property type="match status" value="1"/>
</dbReference>
<dbReference type="InterPro" id="IPR010057">
    <property type="entry name" value="Transcription_activator_Rgg_C"/>
</dbReference>
<evidence type="ECO:0000313" key="2">
    <source>
        <dbReference type="EMBL" id="SPD93750.1"/>
    </source>
</evidence>
<dbReference type="AlphaFoldDB" id="A0A2N9KEY4"/>
<organism evidence="3 4">
    <name type="scientific">Leuconostoc suionicum</name>
    <dbReference type="NCBI Taxonomy" id="1511761"/>
    <lineage>
        <taxon>Bacteria</taxon>
        <taxon>Bacillati</taxon>
        <taxon>Bacillota</taxon>
        <taxon>Bacilli</taxon>
        <taxon>Lactobacillales</taxon>
        <taxon>Lactobacillaceae</taxon>
        <taxon>Leuconostoc</taxon>
    </lineage>
</organism>
<dbReference type="SMART" id="SM00530">
    <property type="entry name" value="HTH_XRE"/>
    <property type="match status" value="1"/>
</dbReference>
<reference evidence="3 4" key="1">
    <citation type="submission" date="2018-02" db="EMBL/GenBank/DDBJ databases">
        <authorList>
            <person name="Cohen D.B."/>
            <person name="Kent A.D."/>
        </authorList>
    </citation>
    <scope>NUCLEOTIDE SEQUENCE [LARGE SCALE GENOMIC DNA]</scope>
    <source>
        <strain evidence="3 4">CECT 9216</strain>
    </source>
</reference>
<dbReference type="NCBIfam" id="TIGR01716">
    <property type="entry name" value="RGG_Cterm"/>
    <property type="match status" value="1"/>
</dbReference>
<dbReference type="Pfam" id="PF21259">
    <property type="entry name" value="Rgg_C"/>
    <property type="match status" value="1"/>
</dbReference>
<dbReference type="Proteomes" id="UP000239237">
    <property type="component" value="Unassembled WGS sequence"/>
</dbReference>
<dbReference type="InterPro" id="IPR010982">
    <property type="entry name" value="Lambda_DNA-bd_dom_sf"/>
</dbReference>
<dbReference type="InterPro" id="IPR001387">
    <property type="entry name" value="Cro/C1-type_HTH"/>
</dbReference>
<protein>
    <submittedName>
        <fullName evidence="3">Helix-turn-helix domain protein</fullName>
    </submittedName>
</protein>
<accession>A0A2N9KEY4</accession>
<evidence type="ECO:0000259" key="1">
    <source>
        <dbReference type="PROSITE" id="PS50943"/>
    </source>
</evidence>
<dbReference type="InterPro" id="IPR053163">
    <property type="entry name" value="HTH-type_regulator_Rgg"/>
</dbReference>
<dbReference type="PANTHER" id="PTHR37038">
    <property type="entry name" value="TRANSCRIPTIONAL REGULATOR-RELATED"/>
    <property type="match status" value="1"/>
</dbReference>
<dbReference type="KEGG" id="lsu:A6B45_09240"/>
<dbReference type="EMBL" id="OKQR01000002">
    <property type="protein sequence ID" value="SPD93750.1"/>
    <property type="molecule type" value="Genomic_DNA"/>
</dbReference>
<reference evidence="2 5" key="2">
    <citation type="submission" date="2018-02" db="EMBL/GenBank/DDBJ databases">
        <authorList>
            <person name="Rodrigo-Torres L."/>
            <person name="Arahal R. D."/>
            <person name="Lucena T."/>
        </authorList>
    </citation>
    <scope>NUCLEOTIDE SEQUENCE [LARGE SCALE GENOMIC DNA]</scope>
    <source>
        <strain evidence="2 5">CECT 8486</strain>
    </source>
</reference>
<dbReference type="GO" id="GO:0003677">
    <property type="term" value="F:DNA binding"/>
    <property type="evidence" value="ECO:0007669"/>
    <property type="project" value="InterPro"/>
</dbReference>
<keyword evidence="5" id="KW-1185">Reference proteome</keyword>
<gene>
    <name evidence="2" type="ORF">LES8486_01413</name>
    <name evidence="3" type="ORF">LES9216_01560</name>
</gene>
<dbReference type="CDD" id="cd00093">
    <property type="entry name" value="HTH_XRE"/>
    <property type="match status" value="1"/>
</dbReference>
<evidence type="ECO:0000313" key="5">
    <source>
        <dbReference type="Proteomes" id="UP000239237"/>
    </source>
</evidence>